<dbReference type="PRINTS" id="PR00449">
    <property type="entry name" value="RASTRNSFRMNG"/>
</dbReference>
<reference evidence="2 3" key="2">
    <citation type="journal article" date="2008" name="Nature">
        <title>The Phaeodactylum genome reveals the evolutionary history of diatom genomes.</title>
        <authorList>
            <person name="Bowler C."/>
            <person name="Allen A.E."/>
            <person name="Badger J.H."/>
            <person name="Grimwood J."/>
            <person name="Jabbari K."/>
            <person name="Kuo A."/>
            <person name="Maheswari U."/>
            <person name="Martens C."/>
            <person name="Maumus F."/>
            <person name="Otillar R.P."/>
            <person name="Rayko E."/>
            <person name="Salamov A."/>
            <person name="Vandepoele K."/>
            <person name="Beszteri B."/>
            <person name="Gruber A."/>
            <person name="Heijde M."/>
            <person name="Katinka M."/>
            <person name="Mock T."/>
            <person name="Valentin K."/>
            <person name="Verret F."/>
            <person name="Berges J.A."/>
            <person name="Brownlee C."/>
            <person name="Cadoret J.P."/>
            <person name="Chiovitti A."/>
            <person name="Choi C.J."/>
            <person name="Coesel S."/>
            <person name="De Martino A."/>
            <person name="Detter J.C."/>
            <person name="Durkin C."/>
            <person name="Falciatore A."/>
            <person name="Fournet J."/>
            <person name="Haruta M."/>
            <person name="Huysman M.J."/>
            <person name="Jenkins B.D."/>
            <person name="Jiroutova K."/>
            <person name="Jorgensen R.E."/>
            <person name="Joubert Y."/>
            <person name="Kaplan A."/>
            <person name="Kroger N."/>
            <person name="Kroth P.G."/>
            <person name="La Roche J."/>
            <person name="Lindquist E."/>
            <person name="Lommer M."/>
            <person name="Martin-Jezequel V."/>
            <person name="Lopez P.J."/>
            <person name="Lucas S."/>
            <person name="Mangogna M."/>
            <person name="McGinnis K."/>
            <person name="Medlin L.K."/>
            <person name="Montsant A."/>
            <person name="Oudot-Le Secq M.P."/>
            <person name="Napoli C."/>
            <person name="Obornik M."/>
            <person name="Parker M.S."/>
            <person name="Petit J.L."/>
            <person name="Porcel B.M."/>
            <person name="Poulsen N."/>
            <person name="Robison M."/>
            <person name="Rychlewski L."/>
            <person name="Rynearson T.A."/>
            <person name="Schmutz J."/>
            <person name="Shapiro H."/>
            <person name="Siaut M."/>
            <person name="Stanley M."/>
            <person name="Sussman M.R."/>
            <person name="Taylor A.R."/>
            <person name="Vardi A."/>
            <person name="von Dassow P."/>
            <person name="Vyverman W."/>
            <person name="Willis A."/>
            <person name="Wyrwicz L.S."/>
            <person name="Rokhsar D.S."/>
            <person name="Weissenbach J."/>
            <person name="Armbrust E.V."/>
            <person name="Green B.R."/>
            <person name="Van de Peer Y."/>
            <person name="Grigoriev I.V."/>
        </authorList>
    </citation>
    <scope>NUCLEOTIDE SEQUENCE [LARGE SCALE GENOMIC DNA]</scope>
    <source>
        <strain evidence="2 3">CCMP1335</strain>
    </source>
</reference>
<organism evidence="2 3">
    <name type="scientific">Thalassiosira pseudonana</name>
    <name type="common">Marine diatom</name>
    <name type="synonym">Cyclotella nana</name>
    <dbReference type="NCBI Taxonomy" id="35128"/>
    <lineage>
        <taxon>Eukaryota</taxon>
        <taxon>Sar</taxon>
        <taxon>Stramenopiles</taxon>
        <taxon>Ochrophyta</taxon>
        <taxon>Bacillariophyta</taxon>
        <taxon>Coscinodiscophyceae</taxon>
        <taxon>Thalassiosirophycidae</taxon>
        <taxon>Thalassiosirales</taxon>
        <taxon>Thalassiosiraceae</taxon>
        <taxon>Thalassiosira</taxon>
    </lineage>
</organism>
<dbReference type="PROSITE" id="PS51421">
    <property type="entry name" value="RAS"/>
    <property type="match status" value="1"/>
</dbReference>
<dbReference type="EMBL" id="CM000638">
    <property type="protein sequence ID" value="EED96624.1"/>
    <property type="molecule type" value="Genomic_DNA"/>
</dbReference>
<dbReference type="SMART" id="SM00173">
    <property type="entry name" value="RAS"/>
    <property type="match status" value="1"/>
</dbReference>
<protein>
    <submittedName>
        <fullName evidence="2">Rab-type small G protein</fullName>
    </submittedName>
</protein>
<dbReference type="InterPro" id="IPR005225">
    <property type="entry name" value="Small_GTP-bd"/>
</dbReference>
<dbReference type="PaxDb" id="35128-Thaps39241"/>
<dbReference type="PROSITE" id="PS00675">
    <property type="entry name" value="SIGMA54_INTERACT_1"/>
    <property type="match status" value="1"/>
</dbReference>
<dbReference type="SMART" id="SM00175">
    <property type="entry name" value="RAB"/>
    <property type="match status" value="1"/>
</dbReference>
<dbReference type="GO" id="GO:0006897">
    <property type="term" value="P:endocytosis"/>
    <property type="evidence" value="ECO:0000318"/>
    <property type="project" value="GO_Central"/>
</dbReference>
<dbReference type="STRING" id="35128.B8BRY5"/>
<dbReference type="InParanoid" id="B8BRY5"/>
<dbReference type="Proteomes" id="UP000001449">
    <property type="component" value="Chromosome 1"/>
</dbReference>
<dbReference type="SMART" id="SM00174">
    <property type="entry name" value="RHO"/>
    <property type="match status" value="1"/>
</dbReference>
<dbReference type="InterPro" id="IPR025662">
    <property type="entry name" value="Sigma_54_int_dom_ATP-bd_1"/>
</dbReference>
<dbReference type="NCBIfam" id="TIGR00231">
    <property type="entry name" value="small_GTP"/>
    <property type="match status" value="1"/>
</dbReference>
<sequence length="208" mass="22569">MASTDGVAGNEQSVKVVLLGESGVGKSSLALRFVTEKFRPYSEATIGASFIPKKQSTSFGTQQQRHIGFKIWDTAGQEKYRSLAPMYYRGASAAILVYDITNPSSFAALKDWASELKQNGPSDLVLVVCGNKLDLIEYRSVGRSVGEEYAAGIGAMYVEASAKDGKGVENMFTDVARRVPPLENLDDYLEEDVLDLAKSNTNTSSRCC</sequence>
<proteinExistence type="predicted"/>
<dbReference type="FunFam" id="3.40.50.300:FF:004294">
    <property type="entry name" value="Rab-type small G protein"/>
    <property type="match status" value="1"/>
</dbReference>
<dbReference type="Gene3D" id="3.40.50.300">
    <property type="entry name" value="P-loop containing nucleotide triphosphate hydrolases"/>
    <property type="match status" value="1"/>
</dbReference>
<dbReference type="eggNOG" id="KOG0092">
    <property type="taxonomic scope" value="Eukaryota"/>
</dbReference>
<dbReference type="GO" id="GO:0003924">
    <property type="term" value="F:GTPase activity"/>
    <property type="evidence" value="ECO:0000318"/>
    <property type="project" value="GO_Central"/>
</dbReference>
<dbReference type="GeneID" id="7445016"/>
<name>B8BRY5_THAPS</name>
<dbReference type="InterPro" id="IPR001806">
    <property type="entry name" value="Small_GTPase"/>
</dbReference>
<evidence type="ECO:0000313" key="2">
    <source>
        <dbReference type="EMBL" id="EED96624.1"/>
    </source>
</evidence>
<dbReference type="InterPro" id="IPR027417">
    <property type="entry name" value="P-loop_NTPase"/>
</dbReference>
<evidence type="ECO:0000256" key="1">
    <source>
        <dbReference type="ARBA" id="ARBA00022741"/>
    </source>
</evidence>
<dbReference type="PROSITE" id="PS51419">
    <property type="entry name" value="RAB"/>
    <property type="match status" value="1"/>
</dbReference>
<dbReference type="GO" id="GO:0006886">
    <property type="term" value="P:intracellular protein transport"/>
    <property type="evidence" value="ECO:0000318"/>
    <property type="project" value="GO_Central"/>
</dbReference>
<dbReference type="Pfam" id="PF00071">
    <property type="entry name" value="Ras"/>
    <property type="match status" value="1"/>
</dbReference>
<dbReference type="KEGG" id="tps:THAPSDRAFT_39241"/>
<dbReference type="PROSITE" id="PS51420">
    <property type="entry name" value="RHO"/>
    <property type="match status" value="1"/>
</dbReference>
<keyword evidence="3" id="KW-1185">Reference proteome</keyword>
<keyword evidence="1" id="KW-0547">Nucleotide-binding</keyword>
<dbReference type="HOGENOM" id="CLU_041217_10_2_1"/>
<evidence type="ECO:0000313" key="3">
    <source>
        <dbReference type="Proteomes" id="UP000001449"/>
    </source>
</evidence>
<dbReference type="AlphaFoldDB" id="B8BRY5"/>
<dbReference type="GO" id="GO:0005525">
    <property type="term" value="F:GTP binding"/>
    <property type="evidence" value="ECO:0007669"/>
    <property type="project" value="InterPro"/>
</dbReference>
<dbReference type="SMART" id="SM00176">
    <property type="entry name" value="RAN"/>
    <property type="match status" value="1"/>
</dbReference>
<dbReference type="SUPFAM" id="SSF52540">
    <property type="entry name" value="P-loop containing nucleoside triphosphate hydrolases"/>
    <property type="match status" value="1"/>
</dbReference>
<dbReference type="PANTHER" id="PTHR47978">
    <property type="match status" value="1"/>
</dbReference>
<dbReference type="GO" id="GO:0012505">
    <property type="term" value="C:endomembrane system"/>
    <property type="evidence" value="ECO:0000318"/>
    <property type="project" value="GO_Central"/>
</dbReference>
<gene>
    <name evidence="2" type="ORF">THAPSDRAFT_39241</name>
</gene>
<reference evidence="2 3" key="1">
    <citation type="journal article" date="2004" name="Science">
        <title>The genome of the diatom Thalassiosira pseudonana: ecology, evolution, and metabolism.</title>
        <authorList>
            <person name="Armbrust E.V."/>
            <person name="Berges J.A."/>
            <person name="Bowler C."/>
            <person name="Green B.R."/>
            <person name="Martinez D."/>
            <person name="Putnam N.H."/>
            <person name="Zhou S."/>
            <person name="Allen A.E."/>
            <person name="Apt K.E."/>
            <person name="Bechner M."/>
            <person name="Brzezinski M.A."/>
            <person name="Chaal B.K."/>
            <person name="Chiovitti A."/>
            <person name="Davis A.K."/>
            <person name="Demarest M.S."/>
            <person name="Detter J.C."/>
            <person name="Glavina T."/>
            <person name="Goodstein D."/>
            <person name="Hadi M.Z."/>
            <person name="Hellsten U."/>
            <person name="Hildebrand M."/>
            <person name="Jenkins B.D."/>
            <person name="Jurka J."/>
            <person name="Kapitonov V.V."/>
            <person name="Kroger N."/>
            <person name="Lau W.W."/>
            <person name="Lane T.W."/>
            <person name="Larimer F.W."/>
            <person name="Lippmeier J.C."/>
            <person name="Lucas S."/>
            <person name="Medina M."/>
            <person name="Montsant A."/>
            <person name="Obornik M."/>
            <person name="Parker M.S."/>
            <person name="Palenik B."/>
            <person name="Pazour G.J."/>
            <person name="Richardson P.M."/>
            <person name="Rynearson T.A."/>
            <person name="Saito M.A."/>
            <person name="Schwartz D.C."/>
            <person name="Thamatrakoln K."/>
            <person name="Valentin K."/>
            <person name="Vardi A."/>
            <person name="Wilkerson F.P."/>
            <person name="Rokhsar D.S."/>
        </authorList>
    </citation>
    <scope>NUCLEOTIDE SEQUENCE [LARGE SCALE GENOMIC DNA]</scope>
    <source>
        <strain evidence="2 3">CCMP1335</strain>
    </source>
</reference>
<dbReference type="RefSeq" id="XP_002286983.1">
    <property type="nucleotide sequence ID" value="XM_002286947.1"/>
</dbReference>
<dbReference type="OMA" id="KQDTFHT"/>
<accession>B8BRY5</accession>